<keyword evidence="5" id="KW-0067">ATP-binding</keyword>
<dbReference type="Pfam" id="PF00689">
    <property type="entry name" value="Cation_ATPase_C"/>
    <property type="match status" value="1"/>
</dbReference>
<dbReference type="Gene3D" id="1.20.1110.10">
    <property type="entry name" value="Calcium-transporting ATPase, transmembrane domain"/>
    <property type="match status" value="1"/>
</dbReference>
<dbReference type="GO" id="GO:0036376">
    <property type="term" value="P:sodium ion export across plasma membrane"/>
    <property type="evidence" value="ECO:0007669"/>
    <property type="project" value="TreeGrafter"/>
</dbReference>
<dbReference type="GO" id="GO:0005886">
    <property type="term" value="C:plasma membrane"/>
    <property type="evidence" value="ECO:0007669"/>
    <property type="project" value="TreeGrafter"/>
</dbReference>
<name>A0A1F7VC31_9BACT</name>
<dbReference type="InterPro" id="IPR008250">
    <property type="entry name" value="ATPase_P-typ_transduc_dom_A_sf"/>
</dbReference>
<dbReference type="PANTHER" id="PTHR43294:SF20">
    <property type="entry name" value="P-TYPE ATPASE"/>
    <property type="match status" value="1"/>
</dbReference>
<dbReference type="Gene3D" id="2.70.150.10">
    <property type="entry name" value="Calcium-transporting ATPase, cytoplasmic transduction domain A"/>
    <property type="match status" value="1"/>
</dbReference>
<dbReference type="InterPro" id="IPR059000">
    <property type="entry name" value="ATPase_P-type_domA"/>
</dbReference>
<dbReference type="GO" id="GO:0006883">
    <property type="term" value="P:intracellular sodium ion homeostasis"/>
    <property type="evidence" value="ECO:0007669"/>
    <property type="project" value="TreeGrafter"/>
</dbReference>
<feature type="transmembrane region" description="Helical" evidence="9">
    <location>
        <begin position="702"/>
        <end position="723"/>
    </location>
</feature>
<dbReference type="SUPFAM" id="SSF56784">
    <property type="entry name" value="HAD-like"/>
    <property type="match status" value="1"/>
</dbReference>
<protein>
    <recommendedName>
        <fullName evidence="10">Cation-transporting P-type ATPase N-terminal domain-containing protein</fullName>
    </recommendedName>
</protein>
<dbReference type="InterPro" id="IPR004014">
    <property type="entry name" value="ATPase_P-typ_cation-transptr_N"/>
</dbReference>
<dbReference type="SFLD" id="SFLDS00003">
    <property type="entry name" value="Haloacid_Dehalogenase"/>
    <property type="match status" value="1"/>
</dbReference>
<organism evidence="11 12">
    <name type="scientific">Candidatus Uhrbacteria bacterium RIFCSPLOWO2_02_FULL_49_11</name>
    <dbReference type="NCBI Taxonomy" id="1802409"/>
    <lineage>
        <taxon>Bacteria</taxon>
        <taxon>Candidatus Uhriibacteriota</taxon>
    </lineage>
</organism>
<dbReference type="Pfam" id="PF13246">
    <property type="entry name" value="Cation_ATPase"/>
    <property type="match status" value="1"/>
</dbReference>
<dbReference type="InterPro" id="IPR050510">
    <property type="entry name" value="Cation_transp_ATPase_P-type"/>
</dbReference>
<dbReference type="Proteomes" id="UP000178264">
    <property type="component" value="Unassembled WGS sequence"/>
</dbReference>
<dbReference type="InterPro" id="IPR036412">
    <property type="entry name" value="HAD-like_sf"/>
</dbReference>
<evidence type="ECO:0000256" key="7">
    <source>
        <dbReference type="ARBA" id="ARBA00022989"/>
    </source>
</evidence>
<dbReference type="InterPro" id="IPR006068">
    <property type="entry name" value="ATPase_P-typ_cation-transptr_C"/>
</dbReference>
<gene>
    <name evidence="11" type="ORF">A3I42_00610</name>
</gene>
<dbReference type="SUPFAM" id="SSF81665">
    <property type="entry name" value="Calcium ATPase, transmembrane domain M"/>
    <property type="match status" value="1"/>
</dbReference>
<evidence type="ECO:0000256" key="4">
    <source>
        <dbReference type="ARBA" id="ARBA00022741"/>
    </source>
</evidence>
<dbReference type="GO" id="GO:1990573">
    <property type="term" value="P:potassium ion import across plasma membrane"/>
    <property type="evidence" value="ECO:0007669"/>
    <property type="project" value="TreeGrafter"/>
</dbReference>
<evidence type="ECO:0000313" key="12">
    <source>
        <dbReference type="Proteomes" id="UP000178264"/>
    </source>
</evidence>
<keyword evidence="6" id="KW-1278">Translocase</keyword>
<feature type="domain" description="Cation-transporting P-type ATPase N-terminal" evidence="10">
    <location>
        <begin position="18"/>
        <end position="92"/>
    </location>
</feature>
<evidence type="ECO:0000259" key="10">
    <source>
        <dbReference type="SMART" id="SM00831"/>
    </source>
</evidence>
<feature type="transmembrane region" description="Helical" evidence="9">
    <location>
        <begin position="806"/>
        <end position="824"/>
    </location>
</feature>
<dbReference type="SUPFAM" id="SSF81653">
    <property type="entry name" value="Calcium ATPase, transduction domain A"/>
    <property type="match status" value="1"/>
</dbReference>
<dbReference type="GO" id="GO:0016887">
    <property type="term" value="F:ATP hydrolysis activity"/>
    <property type="evidence" value="ECO:0007669"/>
    <property type="project" value="InterPro"/>
</dbReference>
<evidence type="ECO:0000256" key="6">
    <source>
        <dbReference type="ARBA" id="ARBA00022967"/>
    </source>
</evidence>
<evidence type="ECO:0000256" key="3">
    <source>
        <dbReference type="ARBA" id="ARBA00022692"/>
    </source>
</evidence>
<dbReference type="InterPro" id="IPR044492">
    <property type="entry name" value="P_typ_ATPase_HD_dom"/>
</dbReference>
<dbReference type="NCBIfam" id="TIGR01494">
    <property type="entry name" value="ATPase_P-type"/>
    <property type="match status" value="2"/>
</dbReference>
<evidence type="ECO:0000256" key="2">
    <source>
        <dbReference type="ARBA" id="ARBA00005675"/>
    </source>
</evidence>
<evidence type="ECO:0000313" key="11">
    <source>
        <dbReference type="EMBL" id="OGL88076.1"/>
    </source>
</evidence>
<dbReference type="SMART" id="SM00831">
    <property type="entry name" value="Cation_ATPase_N"/>
    <property type="match status" value="1"/>
</dbReference>
<dbReference type="PROSITE" id="PS00154">
    <property type="entry name" value="ATPASE_E1_E2"/>
    <property type="match status" value="1"/>
</dbReference>
<dbReference type="EMBL" id="MGER01000040">
    <property type="protein sequence ID" value="OGL88076.1"/>
    <property type="molecule type" value="Genomic_DNA"/>
</dbReference>
<dbReference type="Pfam" id="PF00122">
    <property type="entry name" value="E1-E2_ATPase"/>
    <property type="match status" value="1"/>
</dbReference>
<dbReference type="SFLD" id="SFLDF00027">
    <property type="entry name" value="p-type_atpase"/>
    <property type="match status" value="1"/>
</dbReference>
<evidence type="ECO:0000256" key="1">
    <source>
        <dbReference type="ARBA" id="ARBA00004141"/>
    </source>
</evidence>
<comment type="subcellular location">
    <subcellularLocation>
        <location evidence="1">Membrane</location>
        <topology evidence="1">Multi-pass membrane protein</topology>
    </subcellularLocation>
</comment>
<feature type="transmembrane region" description="Helical" evidence="9">
    <location>
        <begin position="729"/>
        <end position="750"/>
    </location>
</feature>
<dbReference type="InterPro" id="IPR018303">
    <property type="entry name" value="ATPase_P-typ_P_site"/>
</dbReference>
<comment type="caution">
    <text evidence="11">The sequence shown here is derived from an EMBL/GenBank/DDBJ whole genome shotgun (WGS) entry which is preliminary data.</text>
</comment>
<feature type="transmembrane region" description="Helical" evidence="9">
    <location>
        <begin position="96"/>
        <end position="112"/>
    </location>
</feature>
<feature type="transmembrane region" description="Helical" evidence="9">
    <location>
        <begin position="67"/>
        <end position="90"/>
    </location>
</feature>
<dbReference type="InterPro" id="IPR023299">
    <property type="entry name" value="ATPase_P-typ_cyto_dom_N"/>
</dbReference>
<dbReference type="InterPro" id="IPR023298">
    <property type="entry name" value="ATPase_P-typ_TM_dom_sf"/>
</dbReference>
<dbReference type="InterPro" id="IPR023214">
    <property type="entry name" value="HAD_sf"/>
</dbReference>
<dbReference type="GO" id="GO:1902600">
    <property type="term" value="P:proton transmembrane transport"/>
    <property type="evidence" value="ECO:0007669"/>
    <property type="project" value="TreeGrafter"/>
</dbReference>
<dbReference type="AlphaFoldDB" id="A0A1F7VC31"/>
<dbReference type="Pfam" id="PF08282">
    <property type="entry name" value="Hydrolase_3"/>
    <property type="match status" value="1"/>
</dbReference>
<keyword evidence="8 9" id="KW-0472">Membrane</keyword>
<keyword evidence="3 9" id="KW-0812">Transmembrane</keyword>
<feature type="transmembrane region" description="Helical" evidence="9">
    <location>
        <begin position="285"/>
        <end position="311"/>
    </location>
</feature>
<dbReference type="Gene3D" id="3.40.1110.10">
    <property type="entry name" value="Calcium-transporting ATPase, cytoplasmic domain N"/>
    <property type="match status" value="1"/>
</dbReference>
<dbReference type="SFLD" id="SFLDG00002">
    <property type="entry name" value="C1.7:_P-type_atpase_like"/>
    <property type="match status" value="1"/>
</dbReference>
<feature type="transmembrane region" description="Helical" evidence="9">
    <location>
        <begin position="777"/>
        <end position="800"/>
    </location>
</feature>
<evidence type="ECO:0000256" key="5">
    <source>
        <dbReference type="ARBA" id="ARBA00022840"/>
    </source>
</evidence>
<evidence type="ECO:0000256" key="9">
    <source>
        <dbReference type="SAM" id="Phobius"/>
    </source>
</evidence>
<reference evidence="11 12" key="1">
    <citation type="journal article" date="2016" name="Nat. Commun.">
        <title>Thousands of microbial genomes shed light on interconnected biogeochemical processes in an aquifer system.</title>
        <authorList>
            <person name="Anantharaman K."/>
            <person name="Brown C.T."/>
            <person name="Hug L.A."/>
            <person name="Sharon I."/>
            <person name="Castelle C.J."/>
            <person name="Probst A.J."/>
            <person name="Thomas B.C."/>
            <person name="Singh A."/>
            <person name="Wilkins M.J."/>
            <person name="Karaoz U."/>
            <person name="Brodie E.L."/>
            <person name="Williams K.H."/>
            <person name="Hubbard S.S."/>
            <person name="Banfield J.F."/>
        </authorList>
    </citation>
    <scope>NUCLEOTIDE SEQUENCE [LARGE SCALE GENOMIC DNA]</scope>
</reference>
<feature type="transmembrane region" description="Helical" evidence="9">
    <location>
        <begin position="878"/>
        <end position="895"/>
    </location>
</feature>
<dbReference type="Pfam" id="PF00690">
    <property type="entry name" value="Cation_ATPase_N"/>
    <property type="match status" value="1"/>
</dbReference>
<keyword evidence="7 9" id="KW-1133">Transmembrane helix</keyword>
<feature type="transmembrane region" description="Helical" evidence="9">
    <location>
        <begin position="260"/>
        <end position="279"/>
    </location>
</feature>
<dbReference type="GO" id="GO:0005391">
    <property type="term" value="F:P-type sodium:potassium-exchanging transporter activity"/>
    <property type="evidence" value="ECO:0007669"/>
    <property type="project" value="TreeGrafter"/>
</dbReference>
<evidence type="ECO:0000256" key="8">
    <source>
        <dbReference type="ARBA" id="ARBA00023136"/>
    </source>
</evidence>
<dbReference type="SUPFAM" id="SSF81660">
    <property type="entry name" value="Metal cation-transporting ATPase, ATP-binding domain N"/>
    <property type="match status" value="1"/>
</dbReference>
<sequence>MRQKKEAEPSGGQPPGGVFSLRSGKEILQELHATPQGLASSEALERRTQWGYNVLPHREKRNSFLFILLRQFANVLVVILIFASVASFILGDAVDAQVILGAVFINVAVGAFQERRAQYALAALQKVIVTKARVLRDGALVEVPQEELVPGDIISVQAGDRVPADIRLLSEYALEANESMLTGEAHPAKKDVRTLHTARVLAEQINMLWFGTVVTAGRGSGVVVATGVQTQVGRIALLLARTPEEHTPLQMQLNRFGRELAFAIMVVVALIFGFGIFRGEGIADMFATAIAVAVSAIPEGLTIAVTVVLAIGMQRILVQKGLVKKLHAAETLGATSVICTDKTGTLTVGEMQVVRMETYHHSFALPHARALNDQKDGFDELVTAMVVCNDAAPYDIGGSAAGPVATGNTTDRALMRAALDHGADVAALRNFYPRSAERPFNSKDKYMCTLHRASAAMGSAKSVLYVKGAPEVIFPYIKYVADESGRGVPLSCEGREALNKKVEKMSGQGLRVLCITKRDANGTVREFKKMSNSLRNLMFLGFIGIQDPLREGAVETIAEAEKAGIRTVMITGDHRLTATSIGRTLGLLKGARRVMDGSELKELSVNALAEKINDIAVFSRATPEDKLRIIAAWKARGAVVAMTGDGVNDAPALKAADIGVALGSGTDVAKESSDLVLLDNHIRTMASAIREGRLIYHNIRTVALYMLSNSFTETIAITFALLMGWPLPYLPAQILWVNIVTDTFPALALTQEPANRALMREKPRVRSESILMHEHRWLIGAISTCSAVLSLLLFVFYWNMFHSLELARTIAFTTLSITATVYVFSLRSLQEPIWRIRFMRNPMLILAAVTGLLLQVAVIYIPALQHFFGTVPLLPHDWLLILFVSCLFLGMIEWMKRIFHPQKAREK</sequence>
<dbReference type="GO" id="GO:0005524">
    <property type="term" value="F:ATP binding"/>
    <property type="evidence" value="ECO:0007669"/>
    <property type="project" value="UniProtKB-KW"/>
</dbReference>
<dbReference type="PANTHER" id="PTHR43294">
    <property type="entry name" value="SODIUM/POTASSIUM-TRANSPORTING ATPASE SUBUNIT ALPHA"/>
    <property type="match status" value="1"/>
</dbReference>
<dbReference type="GO" id="GO:0030007">
    <property type="term" value="P:intracellular potassium ion homeostasis"/>
    <property type="evidence" value="ECO:0007669"/>
    <property type="project" value="TreeGrafter"/>
</dbReference>
<keyword evidence="4" id="KW-0547">Nucleotide-binding</keyword>
<dbReference type="PRINTS" id="PR00119">
    <property type="entry name" value="CATATPASE"/>
</dbReference>
<dbReference type="PRINTS" id="PR00120">
    <property type="entry name" value="HATPASE"/>
</dbReference>
<feature type="transmembrane region" description="Helical" evidence="9">
    <location>
        <begin position="844"/>
        <end position="863"/>
    </location>
</feature>
<proteinExistence type="inferred from homology"/>
<dbReference type="InterPro" id="IPR001757">
    <property type="entry name" value="P_typ_ATPase"/>
</dbReference>
<dbReference type="Gene3D" id="3.40.50.1000">
    <property type="entry name" value="HAD superfamily/HAD-like"/>
    <property type="match status" value="1"/>
</dbReference>
<comment type="similarity">
    <text evidence="2">Belongs to the cation transport ATPase (P-type) (TC 3.A.3) family. Type IIA subfamily.</text>
</comment>
<accession>A0A1F7VC31</accession>